<evidence type="ECO:0000313" key="2">
    <source>
        <dbReference type="Proteomes" id="UP000000321"/>
    </source>
</evidence>
<dbReference type="AlphaFoldDB" id="Q1YGL3"/>
<sequence>MNNDDDENAVDPSDTDLTNLAIVTPVVDHRQDRPLKYPACRAEAQSVLTDIRLVLGFIPLEHRPLKLGHFVHTIQCSYGSLAHKVCAITRMRASAIEHACHLPPLAA</sequence>
<reference evidence="1 2" key="1">
    <citation type="journal article" date="2008" name="Appl. Environ. Microbiol.">
        <title>Genomic insights into Mn(II) oxidation by the marine alphaproteobacterium Aurantimonas sp. strain SI85-9A1.</title>
        <authorList>
            <person name="Dick G.J."/>
            <person name="Podell S."/>
            <person name="Johnson H.A."/>
            <person name="Rivera-Espinoza Y."/>
            <person name="Bernier-Latmani R."/>
            <person name="McCarthy J.K."/>
            <person name="Torpey J.W."/>
            <person name="Clement B.G."/>
            <person name="Gaasterland T."/>
            <person name="Tebo B.M."/>
        </authorList>
    </citation>
    <scope>NUCLEOTIDE SEQUENCE [LARGE SCALE GENOMIC DNA]</scope>
    <source>
        <strain evidence="1 2">SI85-9A1</strain>
    </source>
</reference>
<dbReference type="Proteomes" id="UP000000321">
    <property type="component" value="Unassembled WGS sequence"/>
</dbReference>
<organism evidence="1 2">
    <name type="scientific">Aurantimonas manganoxydans (strain ATCC BAA-1229 / DSM 21871 / SI85-9A1)</name>
    <dbReference type="NCBI Taxonomy" id="287752"/>
    <lineage>
        <taxon>Bacteria</taxon>
        <taxon>Pseudomonadati</taxon>
        <taxon>Pseudomonadota</taxon>
        <taxon>Alphaproteobacteria</taxon>
        <taxon>Hyphomicrobiales</taxon>
        <taxon>Aurantimonadaceae</taxon>
        <taxon>Aurantimonas</taxon>
    </lineage>
</organism>
<accession>Q1YGL3</accession>
<dbReference type="BioCyc" id="AURANTIMONAS:SI859A1_02813-MONOMER"/>
<dbReference type="HOGENOM" id="CLU_2207026_0_0_5"/>
<dbReference type="EMBL" id="AAPJ01000005">
    <property type="protein sequence ID" value="EAS49212.1"/>
    <property type="molecule type" value="Genomic_DNA"/>
</dbReference>
<comment type="caution">
    <text evidence="1">The sequence shown here is derived from an EMBL/GenBank/DDBJ whole genome shotgun (WGS) entry which is preliminary data.</text>
</comment>
<evidence type="ECO:0000313" key="1">
    <source>
        <dbReference type="EMBL" id="EAS49212.1"/>
    </source>
</evidence>
<name>Q1YGL3_AURMS</name>
<keyword evidence="2" id="KW-1185">Reference proteome</keyword>
<proteinExistence type="predicted"/>
<gene>
    <name evidence="1" type="ORF">SI859A1_02813</name>
</gene>
<protein>
    <submittedName>
        <fullName evidence="1">Uncharacterized protein</fullName>
    </submittedName>
</protein>